<dbReference type="PANTHER" id="PTHR43656">
    <property type="entry name" value="BINDING OXIDOREDUCTASE, PUTATIVE (AFU_ORTHOLOGUE AFUA_2G08260)-RELATED"/>
    <property type="match status" value="1"/>
</dbReference>
<accession>A0A7Y9ULZ0</accession>
<evidence type="ECO:0000313" key="5">
    <source>
        <dbReference type="Proteomes" id="UP000544110"/>
    </source>
</evidence>
<dbReference type="EMBL" id="JACCAC010000001">
    <property type="protein sequence ID" value="NYG54866.1"/>
    <property type="molecule type" value="Genomic_DNA"/>
</dbReference>
<dbReference type="GO" id="GO:0016491">
    <property type="term" value="F:oxidoreductase activity"/>
    <property type="evidence" value="ECO:0007669"/>
    <property type="project" value="UniProtKB-KW"/>
</dbReference>
<keyword evidence="5" id="KW-1185">Reference proteome</keyword>
<gene>
    <name evidence="4" type="ORF">BJ989_001170</name>
</gene>
<organism evidence="4 5">
    <name type="scientific">Nocardioides perillae</name>
    <dbReference type="NCBI Taxonomy" id="1119534"/>
    <lineage>
        <taxon>Bacteria</taxon>
        <taxon>Bacillati</taxon>
        <taxon>Actinomycetota</taxon>
        <taxon>Actinomycetes</taxon>
        <taxon>Propionibacteriales</taxon>
        <taxon>Nocardioidaceae</taxon>
        <taxon>Nocardioides</taxon>
    </lineage>
</organism>
<dbReference type="PANTHER" id="PTHR43656:SF2">
    <property type="entry name" value="BINDING OXIDOREDUCTASE, PUTATIVE (AFU_ORTHOLOGUE AFUA_2G08260)-RELATED"/>
    <property type="match status" value="1"/>
</dbReference>
<keyword evidence="1" id="KW-0285">Flavoprotein</keyword>
<comment type="caution">
    <text evidence="4">The sequence shown here is derived from an EMBL/GenBank/DDBJ whole genome shotgun (WGS) entry which is preliminary data.</text>
</comment>
<reference evidence="4 5" key="1">
    <citation type="submission" date="2020-07" db="EMBL/GenBank/DDBJ databases">
        <title>Sequencing the genomes of 1000 actinobacteria strains.</title>
        <authorList>
            <person name="Klenk H.-P."/>
        </authorList>
    </citation>
    <scope>NUCLEOTIDE SEQUENCE [LARGE SCALE GENOMIC DNA]</scope>
    <source>
        <strain evidence="4 5">DSM 24552</strain>
    </source>
</reference>
<sequence>MTTSLADPLDLPRGPRWPHRVALAPLTNHQAEPDGSLSEQERAWLVRRAEGGMALTMTCAAHVSAAGQSFPGQLAVWDDRFLPGLERLAADLRTASDASLGGRTSVQLQHGGRRALPELSGHPRVGAWDDEETGTRALSTGEVEQVVADFVAAAVRCERAGFDGVELHGAHGYLLCQFLDGRHNHRTDGYGGSAEDRSRLLREVAAEVRRATGPDFQLGVRLTPERSGILLAESTALAAQLAASGDVDYLDVSLWDVRKEPHEAAYSGTLLIDHFAALERGGVPLGVAGEVTGSAAAQWCLDRGVDFVLVGTAAILQHDVAARMVADPAFEAVRPPVSREHLAAESVGPRFVDYLATNWDDLVA</sequence>
<proteinExistence type="predicted"/>
<dbReference type="AlphaFoldDB" id="A0A7Y9ULZ0"/>
<dbReference type="Gene3D" id="3.20.20.70">
    <property type="entry name" value="Aldolase class I"/>
    <property type="match status" value="1"/>
</dbReference>
<dbReference type="RefSeq" id="WP_179517409.1">
    <property type="nucleotide sequence ID" value="NZ_JACCAC010000001.1"/>
</dbReference>
<dbReference type="Pfam" id="PF00724">
    <property type="entry name" value="Oxidored_FMN"/>
    <property type="match status" value="1"/>
</dbReference>
<dbReference type="Proteomes" id="UP000544110">
    <property type="component" value="Unassembled WGS sequence"/>
</dbReference>
<feature type="domain" description="NADH:flavin oxidoreductase/NADH oxidase N-terminal" evidence="3">
    <location>
        <begin position="19"/>
        <end position="226"/>
    </location>
</feature>
<evidence type="ECO:0000256" key="2">
    <source>
        <dbReference type="ARBA" id="ARBA00023002"/>
    </source>
</evidence>
<name>A0A7Y9ULZ0_9ACTN</name>
<dbReference type="CDD" id="cd02803">
    <property type="entry name" value="OYE_like_FMN_family"/>
    <property type="match status" value="1"/>
</dbReference>
<dbReference type="GO" id="GO:0010181">
    <property type="term" value="F:FMN binding"/>
    <property type="evidence" value="ECO:0007669"/>
    <property type="project" value="InterPro"/>
</dbReference>
<evidence type="ECO:0000256" key="1">
    <source>
        <dbReference type="ARBA" id="ARBA00022630"/>
    </source>
</evidence>
<protein>
    <submittedName>
        <fullName evidence="4">2,4-dienoyl-CoA reductase-like NADH-dependent reductase (Old Yellow Enzyme family)</fullName>
    </submittedName>
</protein>
<keyword evidence="2" id="KW-0560">Oxidoreductase</keyword>
<evidence type="ECO:0000313" key="4">
    <source>
        <dbReference type="EMBL" id="NYG54866.1"/>
    </source>
</evidence>
<evidence type="ECO:0000259" key="3">
    <source>
        <dbReference type="Pfam" id="PF00724"/>
    </source>
</evidence>
<dbReference type="InterPro" id="IPR001155">
    <property type="entry name" value="OxRdtase_FMN_N"/>
</dbReference>
<dbReference type="InterPro" id="IPR051799">
    <property type="entry name" value="NADH_flavin_oxidoreductase"/>
</dbReference>
<dbReference type="InterPro" id="IPR013785">
    <property type="entry name" value="Aldolase_TIM"/>
</dbReference>
<dbReference type="SUPFAM" id="SSF51395">
    <property type="entry name" value="FMN-linked oxidoreductases"/>
    <property type="match status" value="1"/>
</dbReference>